<sequence>MPQSQPWQQSGCTEMQLLKQQVMLKQLQEMQRQQQFQSFADMRQHSAISSKNVEGVQFGPVINGTPVHNTSNMFPNWGQHTASPTLQGISQLASAHEHCSSSDGEAVQRYGGSSYDSTLGKAGSNLNPIYLQGIPSEHKPIFNMIGDNSIQQQQSVANSTGFIHSFSGGQNMNSSNRAFASRQDNSGNNVYGLGLQNFGKDNIFRSFEQANVMAKNGMAYEINENEQGGWVSNPQEDKLMHISPSQGSVTLDPLEEKILFNMDDNLWDISSGKSTEIGCGNTRNTLGSWSALMQSALAETSSSDTGMQEEWSGLTFQNTDPSVDNQTSNFVESGLQQAECAENSQQPVSVLSATEYQYLNSSDMHFPGFHQAVTNNQSEQDRLLHTAHEYTLPFSKTEGRLESDLQSSLAVGALQAQVMNQTKHGWAGPSYRHAESSPSQMPLSSIDQQMNNTDFWSAQKVQSGTSSPLVGNNARMNNFFGGPDSQKFLASPETQNQEANQLAYPYHTNAADVLRDNVRMVNQHVSSNTPQTLDGSYVQSNSNALELSSKGRSGTNMSSALDNSIVFQASNLGSQRSQTMLQLLQNINQSRAEGSLIHSSSISQGQRTLTTAASEAQYHKQSTSQGSFLPPSPSYQRFPNHNFMDTSQNSWQKNAAPATLPSVPNPSQLQWQQISRTGVGSHSIQSALYSAATRYLNVVASPHLNTAGSTHANPFAQQYIGFGTQSVSQPSVASGLSQQDGFPMKQVNQWQAVPIQKHPAAAETEIVRGSESPNRQFEGTIGFPENINEQETQIIASCGSSAKAVMKYGEEKSRPPVLSEVLDSNCQPTSGMQDSMEKLGSSSEKNTSVNQMNILYGMTDQCLDITRPNKRKSPTSELLPWHNEVVKISLSSPDIRMDELEWAQATNRLMEVGNDAELLKAGQSLFRPRKRLLLTTRLMQKLLSPAPQVILFRDAASAYESVTYIVARLSLGDACNLSSARAKTDPADKSDMEEKMNVSRVVNNLSCRFKQLEDNLLRYDKMPSLVDIRVESQDLERFSVINRFAKFHSRTTPNPSDPFSSGPPKMYRQRYVTACPMPKDIPDSGLQCVAL</sequence>
<feature type="region of interest" description="Disordered" evidence="1">
    <location>
        <begin position="425"/>
        <end position="444"/>
    </location>
</feature>
<dbReference type="OMA" id="RENSNDC"/>
<dbReference type="Proteomes" id="UP000594263">
    <property type="component" value="Unplaced"/>
</dbReference>
<dbReference type="EnsemblPlants" id="Kaladp0095s0193.3.v1.1">
    <property type="protein sequence ID" value="Kaladp0095s0193.3.v1.1"/>
    <property type="gene ID" value="Kaladp0095s0193.v1.1"/>
</dbReference>
<dbReference type="EnsemblPlants" id="Kaladp0095s0193.5.v1.1">
    <property type="protein sequence ID" value="Kaladp0095s0193.5.v1.1"/>
    <property type="gene ID" value="Kaladp0095s0193.v1.1"/>
</dbReference>
<dbReference type="Gramene" id="Kaladp0095s0193.4.v1.1">
    <property type="protein sequence ID" value="Kaladp0095s0193.4.v1.1"/>
    <property type="gene ID" value="Kaladp0095s0193.v1.1"/>
</dbReference>
<feature type="region of interest" description="Disordered" evidence="1">
    <location>
        <begin position="823"/>
        <end position="845"/>
    </location>
</feature>
<keyword evidence="3" id="KW-1185">Reference proteome</keyword>
<evidence type="ECO:0000313" key="3">
    <source>
        <dbReference type="Proteomes" id="UP000594263"/>
    </source>
</evidence>
<dbReference type="EnsemblPlants" id="Kaladp0095s0193.1.v1.1">
    <property type="protein sequence ID" value="Kaladp0095s0193.1.v1.1"/>
    <property type="gene ID" value="Kaladp0095s0193.v1.1"/>
</dbReference>
<organism evidence="2 3">
    <name type="scientific">Kalanchoe fedtschenkoi</name>
    <name type="common">Lavender scallops</name>
    <name type="synonym">South American air plant</name>
    <dbReference type="NCBI Taxonomy" id="63787"/>
    <lineage>
        <taxon>Eukaryota</taxon>
        <taxon>Viridiplantae</taxon>
        <taxon>Streptophyta</taxon>
        <taxon>Embryophyta</taxon>
        <taxon>Tracheophyta</taxon>
        <taxon>Spermatophyta</taxon>
        <taxon>Magnoliopsida</taxon>
        <taxon>eudicotyledons</taxon>
        <taxon>Gunneridae</taxon>
        <taxon>Pentapetalae</taxon>
        <taxon>Saxifragales</taxon>
        <taxon>Crassulaceae</taxon>
        <taxon>Kalanchoe</taxon>
    </lineage>
</organism>
<dbReference type="AlphaFoldDB" id="A0A7N0UZE8"/>
<dbReference type="Gramene" id="Kaladp0095s0193.6.v1.1">
    <property type="protein sequence ID" value="Kaladp0095s0193.6.v1.1"/>
    <property type="gene ID" value="Kaladp0095s0193.v1.1"/>
</dbReference>
<dbReference type="EnsemblPlants" id="Kaladp0095s0193.6.v1.1">
    <property type="protein sequence ID" value="Kaladp0095s0193.6.v1.1"/>
    <property type="gene ID" value="Kaladp0095s0193.v1.1"/>
</dbReference>
<feature type="compositionally biased region" description="Polar residues" evidence="1">
    <location>
        <begin position="599"/>
        <end position="627"/>
    </location>
</feature>
<dbReference type="Gramene" id="Kaladp0095s0193.1.v1.1">
    <property type="protein sequence ID" value="Kaladp0095s0193.1.v1.1"/>
    <property type="gene ID" value="Kaladp0095s0193.v1.1"/>
</dbReference>
<protein>
    <submittedName>
        <fullName evidence="2">Uncharacterized protein</fullName>
    </submittedName>
</protein>
<evidence type="ECO:0000313" key="2">
    <source>
        <dbReference type="EnsemblPlants" id="Kaladp0095s0193.1.v1.1"/>
    </source>
</evidence>
<dbReference type="Gramene" id="Kaladp0095s0193.5.v1.1">
    <property type="protein sequence ID" value="Kaladp0095s0193.5.v1.1"/>
    <property type="gene ID" value="Kaladp0095s0193.v1.1"/>
</dbReference>
<feature type="compositionally biased region" description="Polar residues" evidence="1">
    <location>
        <begin position="634"/>
        <end position="648"/>
    </location>
</feature>
<name>A0A7N0UZE8_KALFE</name>
<evidence type="ECO:0000256" key="1">
    <source>
        <dbReference type="SAM" id="MobiDB-lite"/>
    </source>
</evidence>
<accession>A0A7N0UZE8</accession>
<reference evidence="2" key="1">
    <citation type="submission" date="2021-01" db="UniProtKB">
        <authorList>
            <consortium name="EnsemblPlants"/>
        </authorList>
    </citation>
    <scope>IDENTIFICATION</scope>
</reference>
<dbReference type="EnsemblPlants" id="Kaladp0095s0193.4.v1.1">
    <property type="protein sequence ID" value="Kaladp0095s0193.4.v1.1"/>
    <property type="gene ID" value="Kaladp0095s0193.v1.1"/>
</dbReference>
<dbReference type="PANTHER" id="PTHR31267">
    <property type="entry name" value="DENTIN SIALOPHOSPHOPROTEIN-LIKE PROTEIN"/>
    <property type="match status" value="1"/>
</dbReference>
<proteinExistence type="predicted"/>
<dbReference type="Gramene" id="Kaladp0095s0193.3.v1.1">
    <property type="protein sequence ID" value="Kaladp0095s0193.3.v1.1"/>
    <property type="gene ID" value="Kaladp0095s0193.v1.1"/>
</dbReference>
<feature type="compositionally biased region" description="Polar residues" evidence="1">
    <location>
        <begin position="823"/>
        <end position="833"/>
    </location>
</feature>
<feature type="region of interest" description="Disordered" evidence="1">
    <location>
        <begin position="599"/>
        <end position="648"/>
    </location>
</feature>
<dbReference type="PANTHER" id="PTHR31267:SF2">
    <property type="entry name" value="EXPRESSED PROTEIN"/>
    <property type="match status" value="1"/>
</dbReference>